<dbReference type="AlphaFoldDB" id="A0A371II63"/>
<evidence type="ECO:0000313" key="1">
    <source>
        <dbReference type="EMBL" id="RDY14750.1"/>
    </source>
</evidence>
<name>A0A371II63_MUCPR</name>
<protein>
    <submittedName>
        <fullName evidence="1">Uncharacterized protein</fullName>
    </submittedName>
</protein>
<sequence length="331" mass="36597">MLSVNYNKDIIVEHIQQIGNLDLSSYNNVFIVGVPIHHRAEFCSACILCDCHRLPPPTTDRHWKVLSQYLVTESHRLLLSLPLSATVHCCLPPSNRCSPPQSISLELLKILRSFKTCCSFWMNARDIFANDVQRWFDSTQKIVSLQQTNHDMVSHIANARVAVEELKGLLPLVVEEEAVRILQEYYEIVKVVVPNKIANISLSDTPSNGRPSSILISNEEYHEFLRLKSNNHTQSSASPSVSTACISQPLGSQGPWIIDSGASDHISGNDSVFSSIFSPNGSPRGLINVMVSPTRLLLINATILSLNAVVTSPSSPLTITAKNVSYEPDFP</sequence>
<reference evidence="1" key="1">
    <citation type="submission" date="2018-05" db="EMBL/GenBank/DDBJ databases">
        <title>Draft genome of Mucuna pruriens seed.</title>
        <authorList>
            <person name="Nnadi N.E."/>
            <person name="Vos R."/>
            <person name="Hasami M.H."/>
            <person name="Devisetty U.K."/>
            <person name="Aguiy J.C."/>
        </authorList>
    </citation>
    <scope>NUCLEOTIDE SEQUENCE [LARGE SCALE GENOMIC DNA]</scope>
    <source>
        <strain evidence="1">JCA_2017</strain>
    </source>
</reference>
<keyword evidence="2" id="KW-1185">Reference proteome</keyword>
<comment type="caution">
    <text evidence="1">The sequence shown here is derived from an EMBL/GenBank/DDBJ whole genome shotgun (WGS) entry which is preliminary data.</text>
</comment>
<dbReference type="Proteomes" id="UP000257109">
    <property type="component" value="Unassembled WGS sequence"/>
</dbReference>
<feature type="non-terminal residue" evidence="1">
    <location>
        <position position="1"/>
    </location>
</feature>
<organism evidence="1 2">
    <name type="scientific">Mucuna pruriens</name>
    <name type="common">Velvet bean</name>
    <name type="synonym">Dolichos pruriens</name>
    <dbReference type="NCBI Taxonomy" id="157652"/>
    <lineage>
        <taxon>Eukaryota</taxon>
        <taxon>Viridiplantae</taxon>
        <taxon>Streptophyta</taxon>
        <taxon>Embryophyta</taxon>
        <taxon>Tracheophyta</taxon>
        <taxon>Spermatophyta</taxon>
        <taxon>Magnoliopsida</taxon>
        <taxon>eudicotyledons</taxon>
        <taxon>Gunneridae</taxon>
        <taxon>Pentapetalae</taxon>
        <taxon>rosids</taxon>
        <taxon>fabids</taxon>
        <taxon>Fabales</taxon>
        <taxon>Fabaceae</taxon>
        <taxon>Papilionoideae</taxon>
        <taxon>50 kb inversion clade</taxon>
        <taxon>NPAAA clade</taxon>
        <taxon>indigoferoid/millettioid clade</taxon>
        <taxon>Phaseoleae</taxon>
        <taxon>Mucuna</taxon>
    </lineage>
</organism>
<dbReference type="OrthoDB" id="1743470at2759"/>
<accession>A0A371II63</accession>
<dbReference type="EMBL" id="QJKJ01000021">
    <property type="protein sequence ID" value="RDY14750.1"/>
    <property type="molecule type" value="Genomic_DNA"/>
</dbReference>
<gene>
    <name evidence="1" type="ORF">CR513_00133</name>
</gene>
<proteinExistence type="predicted"/>
<evidence type="ECO:0000313" key="2">
    <source>
        <dbReference type="Proteomes" id="UP000257109"/>
    </source>
</evidence>